<dbReference type="InterPro" id="IPR000653">
    <property type="entry name" value="DegT/StrS_aminotransferase"/>
</dbReference>
<dbReference type="Gene3D" id="3.40.640.10">
    <property type="entry name" value="Type I PLP-dependent aspartate aminotransferase-like (Major domain)"/>
    <property type="match status" value="1"/>
</dbReference>
<evidence type="ECO:0000256" key="4">
    <source>
        <dbReference type="ARBA" id="ARBA00022679"/>
    </source>
</evidence>
<protein>
    <recommendedName>
        <fullName evidence="9">GDP-perosamine synthase</fullName>
        <ecNumber evidence="8">2.6.1.102</ecNumber>
    </recommendedName>
</protein>
<organism evidence="13 14">
    <name type="scientific">Sulfuricaulis limicola</name>
    <dbReference type="NCBI Taxonomy" id="1620215"/>
    <lineage>
        <taxon>Bacteria</taxon>
        <taxon>Pseudomonadati</taxon>
        <taxon>Pseudomonadota</taxon>
        <taxon>Gammaproteobacteria</taxon>
        <taxon>Acidiferrobacterales</taxon>
        <taxon>Acidiferrobacteraceae</taxon>
        <taxon>Sulfuricaulis</taxon>
    </lineage>
</organism>
<sequence length="395" mass="42928">MDPGVSSLDQVLLHGLQKVLGAPDRLIALHEPEFGGNESALLQECLNSTFVSSVGKYVDQFEAMLSEFTGARHAVAVVNGTAALHIALKLAGVQVNDEVLVPAVCFVATANAVVHCGAVPHFVDSHFDNLGVDSSALAEYLQAIAEPAPQGLRNRRTGRRIAALVPMHTFGHPVDMASLLEVSERYGLPVVEDAAESLGSTYQGQHTGTFGKLGVLSFNGNKIITTGGGGAILTNDAELARHAKHLTTTAKRPHRWEFFHDEVAWNYRLPNLNAALGCAQMERLQDLLARKRELASRYLAVFENGDGIRFIAEPAGCRSNYWLNSARLEKPDMKARDRLLTVANDAGYQCRPIWTLLHKLPMYIDCPRAALPVAERLEASLINLPSSAKLASLRQ</sequence>
<evidence type="ECO:0000256" key="6">
    <source>
        <dbReference type="ARBA" id="ARBA00037999"/>
    </source>
</evidence>
<evidence type="ECO:0000313" key="14">
    <source>
        <dbReference type="Proteomes" id="UP000243180"/>
    </source>
</evidence>
<dbReference type="PANTHER" id="PTHR30244:SF30">
    <property type="entry name" value="BLR5990 PROTEIN"/>
    <property type="match status" value="1"/>
</dbReference>
<gene>
    <name evidence="13" type="ORF">SCL_1200</name>
</gene>
<dbReference type="EMBL" id="AP014879">
    <property type="protein sequence ID" value="BAV33513.1"/>
    <property type="molecule type" value="Genomic_DNA"/>
</dbReference>
<feature type="modified residue" description="N6-(pyridoxal phosphate)lysine" evidence="11">
    <location>
        <position position="222"/>
    </location>
</feature>
<dbReference type="FunFam" id="3.40.640.10:FF:000090">
    <property type="entry name" value="Pyridoxal phosphate-dependent aminotransferase"/>
    <property type="match status" value="1"/>
</dbReference>
<evidence type="ECO:0000256" key="9">
    <source>
        <dbReference type="ARBA" id="ARBA00074221"/>
    </source>
</evidence>
<evidence type="ECO:0000256" key="1">
    <source>
        <dbReference type="ARBA" id="ARBA00001933"/>
    </source>
</evidence>
<comment type="cofactor">
    <cofactor evidence="1">
        <name>pyridoxal 5'-phosphate</name>
        <dbReference type="ChEBI" id="CHEBI:597326"/>
    </cofactor>
</comment>
<reference evidence="13 14" key="1">
    <citation type="submission" date="2015-05" db="EMBL/GenBank/DDBJ databases">
        <title>Complete genome sequence of a sulfur-oxidizing gammaproteobacterium strain HA5.</title>
        <authorList>
            <person name="Miura A."/>
            <person name="Kojima H."/>
            <person name="Fukui M."/>
        </authorList>
    </citation>
    <scope>NUCLEOTIDE SEQUENCE [LARGE SCALE GENOMIC DNA]</scope>
    <source>
        <strain evidence="13 14">HA5</strain>
    </source>
</reference>
<keyword evidence="4 13" id="KW-0808">Transferase</keyword>
<evidence type="ECO:0000256" key="7">
    <source>
        <dbReference type="ARBA" id="ARBA00051587"/>
    </source>
</evidence>
<dbReference type="NCBIfam" id="TIGR04181">
    <property type="entry name" value="NHT_00031"/>
    <property type="match status" value="1"/>
</dbReference>
<comment type="catalytic activity">
    <reaction evidence="7">
        <text>GDP-alpha-D-perosamine + 2-oxoglutarate = GDP-4-dehydro-alpha-D-rhamnose + L-glutamate</text>
        <dbReference type="Rhea" id="RHEA:36779"/>
        <dbReference type="ChEBI" id="CHEBI:16810"/>
        <dbReference type="ChEBI" id="CHEBI:29985"/>
        <dbReference type="ChEBI" id="CHEBI:57964"/>
        <dbReference type="ChEBI" id="CHEBI:73996"/>
        <dbReference type="EC" id="2.6.1.102"/>
    </reaction>
</comment>
<evidence type="ECO:0000256" key="8">
    <source>
        <dbReference type="ARBA" id="ARBA00066317"/>
    </source>
</evidence>
<keyword evidence="5 11" id="KW-0663">Pyridoxal phosphate</keyword>
<name>A0A1B4XFD0_9GAMM</name>
<comment type="similarity">
    <text evidence="6 12">Belongs to the DegT/DnrJ/EryC1 family.</text>
</comment>
<dbReference type="Pfam" id="PF01041">
    <property type="entry name" value="DegT_DnrJ_EryC1"/>
    <property type="match status" value="1"/>
</dbReference>
<evidence type="ECO:0000256" key="3">
    <source>
        <dbReference type="ARBA" id="ARBA00022576"/>
    </source>
</evidence>
<comment type="pathway">
    <text evidence="2">Bacterial outer membrane biogenesis; LPS O-antigen biosynthesis.</text>
</comment>
<accession>A0A1B4XFD0</accession>
<proteinExistence type="inferred from homology"/>
<dbReference type="Proteomes" id="UP000243180">
    <property type="component" value="Chromosome"/>
</dbReference>
<keyword evidence="14" id="KW-1185">Reference proteome</keyword>
<feature type="active site" description="Proton acceptor" evidence="10">
    <location>
        <position position="222"/>
    </location>
</feature>
<evidence type="ECO:0000256" key="2">
    <source>
        <dbReference type="ARBA" id="ARBA00005125"/>
    </source>
</evidence>
<dbReference type="GO" id="GO:0000271">
    <property type="term" value="P:polysaccharide biosynthetic process"/>
    <property type="evidence" value="ECO:0007669"/>
    <property type="project" value="TreeGrafter"/>
</dbReference>
<dbReference type="PIRSF" id="PIRSF000390">
    <property type="entry name" value="PLP_StrS"/>
    <property type="match status" value="1"/>
</dbReference>
<dbReference type="KEGG" id="slim:SCL_1200"/>
<evidence type="ECO:0000313" key="13">
    <source>
        <dbReference type="EMBL" id="BAV33513.1"/>
    </source>
</evidence>
<keyword evidence="3 13" id="KW-0032">Aminotransferase</keyword>
<dbReference type="InParanoid" id="A0A1B4XFD0"/>
<dbReference type="InterPro" id="IPR026385">
    <property type="entry name" value="LegC-like"/>
</dbReference>
<dbReference type="Gene3D" id="3.90.1150.10">
    <property type="entry name" value="Aspartate Aminotransferase, domain 1"/>
    <property type="match status" value="1"/>
</dbReference>
<dbReference type="InterPro" id="IPR015422">
    <property type="entry name" value="PyrdxlP-dep_Trfase_small"/>
</dbReference>
<dbReference type="GO" id="GO:0102933">
    <property type="term" value="F:GDP-4-dehydro-6-deoxy-D-mannose-4-aminotransferase activity"/>
    <property type="evidence" value="ECO:0007669"/>
    <property type="project" value="UniProtKB-EC"/>
</dbReference>
<dbReference type="InterPro" id="IPR015424">
    <property type="entry name" value="PyrdxlP-dep_Trfase"/>
</dbReference>
<evidence type="ECO:0000256" key="11">
    <source>
        <dbReference type="PIRSR" id="PIRSR000390-2"/>
    </source>
</evidence>
<dbReference type="AlphaFoldDB" id="A0A1B4XFD0"/>
<evidence type="ECO:0000256" key="12">
    <source>
        <dbReference type="RuleBase" id="RU004508"/>
    </source>
</evidence>
<dbReference type="GO" id="GO:0030170">
    <property type="term" value="F:pyridoxal phosphate binding"/>
    <property type="evidence" value="ECO:0007669"/>
    <property type="project" value="TreeGrafter"/>
</dbReference>
<dbReference type="PANTHER" id="PTHR30244">
    <property type="entry name" value="TRANSAMINASE"/>
    <property type="match status" value="1"/>
</dbReference>
<evidence type="ECO:0000256" key="10">
    <source>
        <dbReference type="PIRSR" id="PIRSR000390-1"/>
    </source>
</evidence>
<dbReference type="SUPFAM" id="SSF53383">
    <property type="entry name" value="PLP-dependent transferases"/>
    <property type="match status" value="1"/>
</dbReference>
<dbReference type="InterPro" id="IPR015421">
    <property type="entry name" value="PyrdxlP-dep_Trfase_major"/>
</dbReference>
<dbReference type="CDD" id="cd00616">
    <property type="entry name" value="AHBA_syn"/>
    <property type="match status" value="1"/>
</dbReference>
<evidence type="ECO:0000256" key="5">
    <source>
        <dbReference type="ARBA" id="ARBA00022898"/>
    </source>
</evidence>
<dbReference type="EC" id="2.6.1.102" evidence="8"/>